<accession>A0ABN8A7A9</accession>
<protein>
    <recommendedName>
        <fullName evidence="2">RNA-binding S4 domain-containing protein</fullName>
    </recommendedName>
</protein>
<dbReference type="Proteomes" id="UP000789833">
    <property type="component" value="Unassembled WGS sequence"/>
</dbReference>
<evidence type="ECO:0000313" key="4">
    <source>
        <dbReference type="Proteomes" id="UP000789833"/>
    </source>
</evidence>
<dbReference type="InterPro" id="IPR036986">
    <property type="entry name" value="S4_RNA-bd_sf"/>
</dbReference>
<feature type="domain" description="RNA-binding S4" evidence="2">
    <location>
        <begin position="181"/>
        <end position="238"/>
    </location>
</feature>
<dbReference type="Gene3D" id="3.30.1370.160">
    <property type="match status" value="1"/>
</dbReference>
<dbReference type="Gene3D" id="3.10.290.10">
    <property type="entry name" value="RNA-binding S4 domain"/>
    <property type="match status" value="1"/>
</dbReference>
<dbReference type="RefSeq" id="WP_230499720.1">
    <property type="nucleotide sequence ID" value="NZ_CAKJTJ010000002.1"/>
</dbReference>
<evidence type="ECO:0000256" key="1">
    <source>
        <dbReference type="PROSITE-ProRule" id="PRU00182"/>
    </source>
</evidence>
<organism evidence="3 4">
    <name type="scientific">Sutcliffiella rhizosphaerae</name>
    <dbReference type="NCBI Taxonomy" id="2880967"/>
    <lineage>
        <taxon>Bacteria</taxon>
        <taxon>Bacillati</taxon>
        <taxon>Bacillota</taxon>
        <taxon>Bacilli</taxon>
        <taxon>Bacillales</taxon>
        <taxon>Bacillaceae</taxon>
        <taxon>Sutcliffiella</taxon>
    </lineage>
</organism>
<proteinExistence type="predicted"/>
<evidence type="ECO:0000259" key="2">
    <source>
        <dbReference type="SMART" id="SM00363"/>
    </source>
</evidence>
<keyword evidence="4" id="KW-1185">Reference proteome</keyword>
<dbReference type="PANTHER" id="PTHR13633:SF3">
    <property type="entry name" value="MITOCHONDRIAL TRANSCRIPTION RESCUE FACTOR 1"/>
    <property type="match status" value="1"/>
</dbReference>
<dbReference type="PANTHER" id="PTHR13633">
    <property type="entry name" value="MITOCHONDRIAL TRANSCRIPTION RESCUE FACTOR 1"/>
    <property type="match status" value="1"/>
</dbReference>
<reference evidence="3 4" key="1">
    <citation type="submission" date="2021-10" db="EMBL/GenBank/DDBJ databases">
        <authorList>
            <person name="Criscuolo A."/>
        </authorList>
    </citation>
    <scope>NUCLEOTIDE SEQUENCE [LARGE SCALE GENOMIC DNA]</scope>
    <source>
        <strain evidence="4">CIP 111883</strain>
    </source>
</reference>
<dbReference type="CDD" id="cd00165">
    <property type="entry name" value="S4"/>
    <property type="match status" value="1"/>
</dbReference>
<dbReference type="Pfam" id="PF17774">
    <property type="entry name" value="YlmH_RBD"/>
    <property type="match status" value="1"/>
</dbReference>
<gene>
    <name evidence="3" type="ORF">BACCIP111883_00555</name>
</gene>
<dbReference type="InterPro" id="IPR012677">
    <property type="entry name" value="Nucleotide-bd_a/b_plait_sf"/>
</dbReference>
<evidence type="ECO:0000313" key="3">
    <source>
        <dbReference type="EMBL" id="CAG9619787.1"/>
    </source>
</evidence>
<keyword evidence="1" id="KW-0694">RNA-binding</keyword>
<dbReference type="InterPro" id="IPR002942">
    <property type="entry name" value="S4_RNA-bd"/>
</dbReference>
<dbReference type="Pfam" id="PF01479">
    <property type="entry name" value="S4"/>
    <property type="match status" value="1"/>
</dbReference>
<dbReference type="Gene3D" id="3.30.70.330">
    <property type="match status" value="1"/>
</dbReference>
<dbReference type="EMBL" id="CAKJTJ010000002">
    <property type="protein sequence ID" value="CAG9619787.1"/>
    <property type="molecule type" value="Genomic_DNA"/>
</dbReference>
<sequence>MSIYQHFRPEEHDFIDQVIEWKEAVSHQYAPKLTDFLDPREQDIIKSIIGHDDDVKLDFSGGALDAECKRAFLYPEYYIPSLEDFQLKGYQLSYPEKFVQIEHRQVLGSLLGLGLKRNKFGDIYFHEKEVQLALSAEVSAFVELQFQAVGKVKVSLQEIPLSDLIAPKTQWDEVSTTASSLRLDVLVAAIYNISRQKAQLFIGAKKVKVNWKTVESTSFECAKGDILSLRGFGRSKIVTIDGKTKKDKWRIIAGKQK</sequence>
<dbReference type="Pfam" id="PF21278">
    <property type="entry name" value="YlmH_1st"/>
    <property type="match status" value="1"/>
</dbReference>
<dbReference type="PROSITE" id="PS50889">
    <property type="entry name" value="S4"/>
    <property type="match status" value="1"/>
</dbReference>
<dbReference type="InterPro" id="IPR048443">
    <property type="entry name" value="RqcP2_N"/>
</dbReference>
<dbReference type="SMART" id="SM00363">
    <property type="entry name" value="S4"/>
    <property type="match status" value="1"/>
</dbReference>
<dbReference type="InterPro" id="IPR040591">
    <property type="entry name" value="RqcP2_RBD"/>
</dbReference>
<comment type="caution">
    <text evidence="3">The sequence shown here is derived from an EMBL/GenBank/DDBJ whole genome shotgun (WGS) entry which is preliminary data.</text>
</comment>
<name>A0ABN8A7A9_9BACI</name>
<dbReference type="SUPFAM" id="SSF55174">
    <property type="entry name" value="Alpha-L RNA-binding motif"/>
    <property type="match status" value="1"/>
</dbReference>